<evidence type="ECO:0008006" key="3">
    <source>
        <dbReference type="Google" id="ProtNLM"/>
    </source>
</evidence>
<keyword evidence="1" id="KW-0812">Transmembrane</keyword>
<evidence type="ECO:0000313" key="2">
    <source>
        <dbReference type="EMBL" id="QHT11028.1"/>
    </source>
</evidence>
<dbReference type="AlphaFoldDB" id="A0A6C0D2L9"/>
<dbReference type="EMBL" id="MN739530">
    <property type="protein sequence ID" value="QHT11028.1"/>
    <property type="molecule type" value="Genomic_DNA"/>
</dbReference>
<keyword evidence="1" id="KW-0472">Membrane</keyword>
<feature type="transmembrane region" description="Helical" evidence="1">
    <location>
        <begin position="248"/>
        <end position="273"/>
    </location>
</feature>
<keyword evidence="1" id="KW-1133">Transmembrane helix</keyword>
<accession>A0A6C0D2L9</accession>
<sequence>MSQNCYRFEQIKYSDGLLSDSIDATYIIHLENNGRIEDIQKQLQEYHPTNIVYIVYNKGYKKCRKQDYIKNSAHDLVDANIEICKHAENQKYSIILVLEDDFMFSPKIKEDEHTKNICTFLKKTENFPVFYLLGCVPLLLIPYDFNHYHYKSLVTGGTHAVVINEKMRNIILSETQEEIDDWDKFPGLNYYNYKYTYHTPLCYQLFQDTDNSKIWGGDNIFFKLYCRLAFYIFYVLNMHKQVEPGYSLFYAFSKITIILITMLVLYIIVKYLVLGKRRNR</sequence>
<name>A0A6C0D2L9_9ZZZZ</name>
<evidence type="ECO:0000256" key="1">
    <source>
        <dbReference type="SAM" id="Phobius"/>
    </source>
</evidence>
<protein>
    <recommendedName>
        <fullName evidence="3">Glycosyltransferase 2-like domain-containing protein</fullName>
    </recommendedName>
</protein>
<proteinExistence type="predicted"/>
<reference evidence="2" key="1">
    <citation type="journal article" date="2020" name="Nature">
        <title>Giant virus diversity and host interactions through global metagenomics.</title>
        <authorList>
            <person name="Schulz F."/>
            <person name="Roux S."/>
            <person name="Paez-Espino D."/>
            <person name="Jungbluth S."/>
            <person name="Walsh D.A."/>
            <person name="Denef V.J."/>
            <person name="McMahon K.D."/>
            <person name="Konstantinidis K.T."/>
            <person name="Eloe-Fadrosh E.A."/>
            <person name="Kyrpides N.C."/>
            <person name="Woyke T."/>
        </authorList>
    </citation>
    <scope>NUCLEOTIDE SEQUENCE</scope>
    <source>
        <strain evidence="2">GVMAG-M-3300023174-111</strain>
    </source>
</reference>
<organism evidence="2">
    <name type="scientific">viral metagenome</name>
    <dbReference type="NCBI Taxonomy" id="1070528"/>
    <lineage>
        <taxon>unclassified sequences</taxon>
        <taxon>metagenomes</taxon>
        <taxon>organismal metagenomes</taxon>
    </lineage>
</organism>